<proteinExistence type="predicted"/>
<keyword evidence="2" id="KW-0472">Membrane</keyword>
<organism evidence="3 4">
    <name type="scientific">Nonomuraea roseoviolacea subsp. carminata</name>
    <dbReference type="NCBI Taxonomy" id="160689"/>
    <lineage>
        <taxon>Bacteria</taxon>
        <taxon>Bacillati</taxon>
        <taxon>Actinomycetota</taxon>
        <taxon>Actinomycetes</taxon>
        <taxon>Streptosporangiales</taxon>
        <taxon>Streptosporangiaceae</taxon>
        <taxon>Nonomuraea</taxon>
    </lineage>
</organism>
<accession>A0ABT1K9B6</accession>
<feature type="transmembrane region" description="Helical" evidence="2">
    <location>
        <begin position="277"/>
        <end position="303"/>
    </location>
</feature>
<keyword evidence="1" id="KW-0175">Coiled coil</keyword>
<evidence type="ECO:0000256" key="2">
    <source>
        <dbReference type="SAM" id="Phobius"/>
    </source>
</evidence>
<dbReference type="EMBL" id="JAMZEC010000001">
    <property type="protein sequence ID" value="MCP2350612.1"/>
    <property type="molecule type" value="Genomic_DNA"/>
</dbReference>
<feature type="transmembrane region" description="Helical" evidence="2">
    <location>
        <begin position="309"/>
        <end position="330"/>
    </location>
</feature>
<evidence type="ECO:0000313" key="4">
    <source>
        <dbReference type="Proteomes" id="UP001320766"/>
    </source>
</evidence>
<sequence length="1204" mass="123187">MMPGTPLAEAFVRVRALTDKFKDDVQKGFEGVGDDFGKQFARDASARLKAERGVFEDEGEQIGDKAGAAAGREFADRMKDSGVKFGDDASPFVAVGKKLGEQVGKAAGAEFAKHMSKEAGAGFSQALDPIAKFKLQLAQAELAARRMGLAAKEAAERAEAASKKAAEAAEQVTKGELSKEEATRLAAQAAREQEKAEIAATNAALAKAKVSERAAQVSQAYAKAQADASRETDKLSAAVRSRLNPDLDRSGSVMSGLLGISKSLSGAFASAASSLSLVGAGAAGVAGLGAAAASAAGFVVALAAELAPLGGLLAALPGVALSGAAAFGVWKLATGGLGEAMGAALSGDAKKLEQALGKLSESGRAFIGEFQQAIPLLQGFKAAAQDAFLEPLLGQMGRWLSSANALQPAIAGLAREFGGMVRTVLDFATADRTIGQFNTVIGNTRTLVGALHSALEPLLRGFVDLGTVGSSWLASLSGGLTDSLNRFGAWMSRISAGGQAWAWMDGALAVLKQLGGLAKDLWDIFDGMLDAARTAGGDALGVLGQLADAFATWVKSAEGQDTLVAIFKALSEVGRALLPVLSALGGAVAAIAPEAAKVATALGPVLADAIKALGAGIAALGPGLVRMVEGFGRMVAAIGPLDPLGRALGDVFAALGDALALIIPQVAQIALALAPALTAAVRALGPALAALGPGLTAVAEYLGRAFADPAMQRGLLQLGKGISDVLVAAAPLLPVIAQLAGILAQTLGGALTNLGAALGPIITALGAALEPALRSISDALNIMIPLMAPIYQAFGEIGAALISQLLPPVLNLIPALINGLIPAFAELARQVQPMIPLLTDLAVQLIQQVLPAILPILPELTQLSLEFTRLGLVVAQIVASFAPLIEHAIAIFQHLYDVLVGHSIIPDLINAMTTWFRNGVTWIKDIVSWFGTLPNLIGGWLGSVLSQVTSAWNNIRNAVSERVDNIRQTISGTLNAISGNWQQAWDGARNFVSGAWNNIRNAVGSGISSVLGTVAALPGQIQRALGDLGGLLYNSGRSIMQGLINGLYSMWQAAYNAASEILNHIRNLFPSSPAKEGPFSGKGWTLFSGRSMMTGLADGIAEQQAAVTGALDGVLSAGAATLGAGLQVPLAAMAGPTGAPDFAGSFGGPVGASPVAAAGARVFNVENLIVQGVLDPSSPVSYRRMVERLREAIRELEKEEYANG</sequence>
<reference evidence="3 4" key="1">
    <citation type="submission" date="2022-06" db="EMBL/GenBank/DDBJ databases">
        <title>Sequencing the genomes of 1000 actinobacteria strains.</title>
        <authorList>
            <person name="Klenk H.-P."/>
        </authorList>
    </citation>
    <scope>NUCLEOTIDE SEQUENCE [LARGE SCALE GENOMIC DNA]</scope>
    <source>
        <strain evidence="3 4">DSM 44170</strain>
    </source>
</reference>
<dbReference type="PANTHER" id="PTHR15048">
    <property type="entry name" value="STARCH-BINDING DOMAIN-CONTAINING PROTEIN 1"/>
    <property type="match status" value="1"/>
</dbReference>
<dbReference type="Gene3D" id="1.20.120.20">
    <property type="entry name" value="Apolipoprotein"/>
    <property type="match status" value="1"/>
</dbReference>
<name>A0ABT1K9B6_9ACTN</name>
<keyword evidence="4" id="KW-1185">Reference proteome</keyword>
<protein>
    <submittedName>
        <fullName evidence="3">Phage-related protein/polyhydroxyalkanoate synthesis regulator phasin</fullName>
    </submittedName>
</protein>
<evidence type="ECO:0000256" key="1">
    <source>
        <dbReference type="SAM" id="Coils"/>
    </source>
</evidence>
<comment type="caution">
    <text evidence="3">The sequence shown here is derived from an EMBL/GenBank/DDBJ whole genome shotgun (WGS) entry which is preliminary data.</text>
</comment>
<dbReference type="PANTHER" id="PTHR15048:SF0">
    <property type="entry name" value="STARCH-BINDING DOMAIN-CONTAINING PROTEIN 1"/>
    <property type="match status" value="1"/>
</dbReference>
<feature type="coiled-coil region" evidence="1">
    <location>
        <begin position="151"/>
        <end position="199"/>
    </location>
</feature>
<gene>
    <name evidence="3" type="ORF">HD595_006734</name>
</gene>
<evidence type="ECO:0000313" key="3">
    <source>
        <dbReference type="EMBL" id="MCP2350612.1"/>
    </source>
</evidence>
<dbReference type="RefSeq" id="WP_253776141.1">
    <property type="nucleotide sequence ID" value="NZ_BAAAVE010000017.1"/>
</dbReference>
<keyword evidence="2" id="KW-1133">Transmembrane helix</keyword>
<keyword evidence="2" id="KW-0812">Transmembrane</keyword>
<dbReference type="Proteomes" id="UP001320766">
    <property type="component" value="Unassembled WGS sequence"/>
</dbReference>